<dbReference type="Pfam" id="PF02627">
    <property type="entry name" value="CMD"/>
    <property type="match status" value="1"/>
</dbReference>
<reference evidence="4" key="1">
    <citation type="journal article" date="2013" name="Proc. Natl. Acad. Sci. U.S.A.">
        <title>Improving the coverage of the cyanobacterial phylum using diversity-driven genome sequencing.</title>
        <authorList>
            <person name="Shih P.M."/>
            <person name="Wu D."/>
            <person name="Latifi A."/>
            <person name="Axen S.D."/>
            <person name="Fewer D.P."/>
            <person name="Talla E."/>
            <person name="Calteau A."/>
            <person name="Cai F."/>
            <person name="Tandeau de Marsac N."/>
            <person name="Rippka R."/>
            <person name="Herdman M."/>
            <person name="Sivonen K."/>
            <person name="Coursin T."/>
            <person name="Laurent T."/>
            <person name="Goodwin L."/>
            <person name="Nolan M."/>
            <person name="Davenport K.W."/>
            <person name="Han C.S."/>
            <person name="Rubin E.M."/>
            <person name="Eisen J.A."/>
            <person name="Woyke T."/>
            <person name="Gugger M."/>
            <person name="Kerfeld C.A."/>
        </authorList>
    </citation>
    <scope>NUCLEOTIDE SEQUENCE [LARGE SCALE GENOMIC DNA]</scope>
    <source>
        <strain evidence="4">PCC 10605</strain>
    </source>
</reference>
<keyword evidence="3" id="KW-0560">Oxidoreductase</keyword>
<dbReference type="KEGG" id="can:Cyan10605_2554"/>
<keyword evidence="3" id="KW-0575">Peroxidase</keyword>
<evidence type="ECO:0000259" key="2">
    <source>
        <dbReference type="Pfam" id="PF02627"/>
    </source>
</evidence>
<keyword evidence="1" id="KW-0812">Transmembrane</keyword>
<keyword evidence="1" id="KW-1133">Transmembrane helix</keyword>
<keyword evidence="1" id="KW-0472">Membrane</keyword>
<dbReference type="InterPro" id="IPR003779">
    <property type="entry name" value="CMD-like"/>
</dbReference>
<keyword evidence="4" id="KW-1185">Reference proteome</keyword>
<dbReference type="Proteomes" id="UP000010480">
    <property type="component" value="Chromosome"/>
</dbReference>
<dbReference type="HOGENOM" id="CLU_037493_2_0_3"/>
<dbReference type="PATRIC" id="fig|755178.3.peg.2711"/>
<dbReference type="RefSeq" id="WP_015220357.1">
    <property type="nucleotide sequence ID" value="NC_019776.1"/>
</dbReference>
<dbReference type="GO" id="GO:0051920">
    <property type="term" value="F:peroxiredoxin activity"/>
    <property type="evidence" value="ECO:0007669"/>
    <property type="project" value="InterPro"/>
</dbReference>
<dbReference type="Pfam" id="PF11376">
    <property type="entry name" value="DUF3179"/>
    <property type="match status" value="1"/>
</dbReference>
<dbReference type="AlphaFoldDB" id="K9Z663"/>
<sequence>MSYLKPLAKTEVSDQAQEILTEIENQFGMIPNLFKTYAYYPPLLKANWQKFRATMEGGTLSPKLKQTIAVLISLDNSTEYCVCAHSRALLNMGISEEELKNIRHLIEVLIMRKIITMTLGSLTFSGFILFGLIYQAGGVENFKLRYFALTGIFQDQTKELADIRSQNLNPAKNTRIELSQLLNGGPPKDGIPSIDNPVFDTSQTTPFPQNELVIGVVVNGEAKAYPLGIMNWHEIVNDTVGGTNLTITYCPLCDTIVAFERGNTTFGVSGKLYQSCLVMFDRSDDTLYSQPWALGVVGKNVNTSLNRVAAVKTTLGDWLEKYPDSKILATKTGHNRDYFRYPYGSYDTDTKLIFPVRNQEQLQLHPKAIVSYIWEENQKTPHNSFSGISQQFPHEELKKLGEKTVKFGDRTVKARWDTELNTVIVEELDGKIIPSSTAFAFVYPSFFDIF</sequence>
<dbReference type="NCBIfam" id="TIGR00778">
    <property type="entry name" value="ahpD_dom"/>
    <property type="match status" value="1"/>
</dbReference>
<gene>
    <name evidence="3" type="ordered locus">Cyan10605_2554</name>
</gene>
<name>K9Z663_CYAAP</name>
<dbReference type="InterPro" id="IPR004675">
    <property type="entry name" value="AhpD_core"/>
</dbReference>
<dbReference type="Gene3D" id="1.20.1290.10">
    <property type="entry name" value="AhpD-like"/>
    <property type="match status" value="1"/>
</dbReference>
<dbReference type="PANTHER" id="PTHR35446">
    <property type="entry name" value="SI:CH211-175M2.5"/>
    <property type="match status" value="1"/>
</dbReference>
<dbReference type="SUPFAM" id="SSF69118">
    <property type="entry name" value="AhpD-like"/>
    <property type="match status" value="1"/>
</dbReference>
<feature type="transmembrane region" description="Helical" evidence="1">
    <location>
        <begin position="114"/>
        <end position="134"/>
    </location>
</feature>
<dbReference type="EMBL" id="CP003947">
    <property type="protein sequence ID" value="AFZ54634.1"/>
    <property type="molecule type" value="Genomic_DNA"/>
</dbReference>
<organism evidence="3 4">
    <name type="scientific">Cyanobacterium aponinum (strain PCC 10605)</name>
    <dbReference type="NCBI Taxonomy" id="755178"/>
    <lineage>
        <taxon>Bacteria</taxon>
        <taxon>Bacillati</taxon>
        <taxon>Cyanobacteriota</taxon>
        <taxon>Cyanophyceae</taxon>
        <taxon>Oscillatoriophycideae</taxon>
        <taxon>Chroococcales</taxon>
        <taxon>Geminocystaceae</taxon>
        <taxon>Cyanobacterium</taxon>
    </lineage>
</organism>
<accession>K9Z663</accession>
<protein>
    <submittedName>
        <fullName evidence="3">Alkylhydroperoxidase like protein, AhpD family</fullName>
    </submittedName>
</protein>
<dbReference type="PANTHER" id="PTHR35446:SF2">
    <property type="entry name" value="CARBOXYMUCONOLACTONE DECARBOXYLASE-LIKE DOMAIN-CONTAINING PROTEIN"/>
    <property type="match status" value="1"/>
</dbReference>
<evidence type="ECO:0000313" key="4">
    <source>
        <dbReference type="Proteomes" id="UP000010480"/>
    </source>
</evidence>
<evidence type="ECO:0000313" key="3">
    <source>
        <dbReference type="EMBL" id="AFZ54634.1"/>
    </source>
</evidence>
<dbReference type="OrthoDB" id="9806357at2"/>
<dbReference type="InterPro" id="IPR029032">
    <property type="entry name" value="AhpD-like"/>
</dbReference>
<feature type="domain" description="Carboxymuconolactone decarboxylase-like" evidence="2">
    <location>
        <begin position="44"/>
        <end position="102"/>
    </location>
</feature>
<evidence type="ECO:0000256" key="1">
    <source>
        <dbReference type="SAM" id="Phobius"/>
    </source>
</evidence>
<dbReference type="InterPro" id="IPR021516">
    <property type="entry name" value="DUF3179"/>
</dbReference>
<dbReference type="eggNOG" id="COG2128">
    <property type="taxonomic scope" value="Bacteria"/>
</dbReference>
<dbReference type="STRING" id="755178.Cyan10605_2554"/>
<proteinExistence type="predicted"/>